<feature type="signal peptide" evidence="1">
    <location>
        <begin position="1"/>
        <end position="23"/>
    </location>
</feature>
<dbReference type="PANTHER" id="PTHR31890">
    <property type="entry name" value="PLANT INVERTASE/PECTIN METHYLESTERASE INHIBITOR SUPERFAMILY PROTEIN"/>
    <property type="match status" value="1"/>
</dbReference>
<dbReference type="GeneID" id="101492570"/>
<dbReference type="RefSeq" id="XP_004504524.2">
    <property type="nucleotide sequence ID" value="XM_004504467.2"/>
</dbReference>
<dbReference type="Proteomes" id="UP000087171">
    <property type="component" value="Chromosome Ca6"/>
</dbReference>
<gene>
    <name evidence="3" type="primary">LOC101492570</name>
</gene>
<dbReference type="InterPro" id="IPR006501">
    <property type="entry name" value="Pectinesterase_inhib_dom"/>
</dbReference>
<proteinExistence type="predicted"/>
<dbReference type="SUPFAM" id="SSF101148">
    <property type="entry name" value="Plant invertase/pectin methylesterase inhibitor"/>
    <property type="match status" value="1"/>
</dbReference>
<name>A0A1S2YGM7_CICAR</name>
<evidence type="ECO:0000313" key="2">
    <source>
        <dbReference type="Proteomes" id="UP000087171"/>
    </source>
</evidence>
<dbReference type="Gene3D" id="1.20.140.40">
    <property type="entry name" value="Invertase/pectin methylesterase inhibitor family protein"/>
    <property type="match status" value="1"/>
</dbReference>
<evidence type="ECO:0000256" key="1">
    <source>
        <dbReference type="SAM" id="SignalP"/>
    </source>
</evidence>
<dbReference type="STRING" id="3827.A0A1S2YGM7"/>
<dbReference type="GO" id="GO:0004857">
    <property type="term" value="F:enzyme inhibitor activity"/>
    <property type="evidence" value="ECO:0007669"/>
    <property type="project" value="InterPro"/>
</dbReference>
<evidence type="ECO:0000313" key="3">
    <source>
        <dbReference type="RefSeq" id="XP_004504524.2"/>
    </source>
</evidence>
<organism evidence="2 3">
    <name type="scientific">Cicer arietinum</name>
    <name type="common">Chickpea</name>
    <name type="synonym">Garbanzo</name>
    <dbReference type="NCBI Taxonomy" id="3827"/>
    <lineage>
        <taxon>Eukaryota</taxon>
        <taxon>Viridiplantae</taxon>
        <taxon>Streptophyta</taxon>
        <taxon>Embryophyta</taxon>
        <taxon>Tracheophyta</taxon>
        <taxon>Spermatophyta</taxon>
        <taxon>Magnoliopsida</taxon>
        <taxon>eudicotyledons</taxon>
        <taxon>Gunneridae</taxon>
        <taxon>Pentapetalae</taxon>
        <taxon>rosids</taxon>
        <taxon>fabids</taxon>
        <taxon>Fabales</taxon>
        <taxon>Fabaceae</taxon>
        <taxon>Papilionoideae</taxon>
        <taxon>50 kb inversion clade</taxon>
        <taxon>NPAAA clade</taxon>
        <taxon>Hologalegina</taxon>
        <taxon>IRL clade</taxon>
        <taxon>Cicereae</taxon>
        <taxon>Cicer</taxon>
    </lineage>
</organism>
<keyword evidence="1" id="KW-0732">Signal</keyword>
<sequence length="179" mass="20069">MNSSTHLSLLFTILLIFIPHVISQTSTPKLYEVVCKDAGENDDVQRCLNLFEDNRQITLAKDYITLCKLFLEMAIDKSTKAQNYLKSLLNKYPLSDAIKECATNDYNLLVYSFKGSLGELVTDPQIANYDAKVAGDGPDTCQRLLDSEKIDISSSISTLNNEMKFLSFVAYLATNHLPQ</sequence>
<protein>
    <submittedName>
        <fullName evidence="3">Uncharacterized protein LOC101492570</fullName>
    </submittedName>
</protein>
<dbReference type="AlphaFoldDB" id="A0A1S2YGM7"/>
<dbReference type="KEGG" id="cam:101492570"/>
<dbReference type="PANTHER" id="PTHR31890:SF9">
    <property type="entry name" value="PLANT INVERTASE_PECTIN METHYLESTERASE INHIBITOR SUPERFAMILY PROTEIN"/>
    <property type="match status" value="1"/>
</dbReference>
<reference evidence="2" key="1">
    <citation type="journal article" date="2013" name="Nat. Biotechnol.">
        <title>Draft genome sequence of chickpea (Cicer arietinum) provides a resource for trait improvement.</title>
        <authorList>
            <person name="Varshney R.K."/>
            <person name="Song C."/>
            <person name="Saxena R.K."/>
            <person name="Azam S."/>
            <person name="Yu S."/>
            <person name="Sharpe A.G."/>
            <person name="Cannon S."/>
            <person name="Baek J."/>
            <person name="Rosen B.D."/>
            <person name="Tar'an B."/>
            <person name="Millan T."/>
            <person name="Zhang X."/>
            <person name="Ramsay L.D."/>
            <person name="Iwata A."/>
            <person name="Wang Y."/>
            <person name="Nelson W."/>
            <person name="Farmer A.D."/>
            <person name="Gaur P.M."/>
            <person name="Soderlund C."/>
            <person name="Penmetsa R.V."/>
            <person name="Xu C."/>
            <person name="Bharti A.K."/>
            <person name="He W."/>
            <person name="Winter P."/>
            <person name="Zhao S."/>
            <person name="Hane J.K."/>
            <person name="Carrasquilla-Garcia N."/>
            <person name="Condie J.A."/>
            <person name="Upadhyaya H.D."/>
            <person name="Luo M.C."/>
            <person name="Thudi M."/>
            <person name="Gowda C.L."/>
            <person name="Singh N.P."/>
            <person name="Lichtenzveig J."/>
            <person name="Gali K.K."/>
            <person name="Rubio J."/>
            <person name="Nadarajan N."/>
            <person name="Dolezel J."/>
            <person name="Bansal K.C."/>
            <person name="Xu X."/>
            <person name="Edwards D."/>
            <person name="Zhang G."/>
            <person name="Kahl G."/>
            <person name="Gil J."/>
            <person name="Singh K.B."/>
            <person name="Datta S.K."/>
            <person name="Jackson S.A."/>
            <person name="Wang J."/>
            <person name="Cook D.R."/>
        </authorList>
    </citation>
    <scope>NUCLEOTIDE SEQUENCE [LARGE SCALE GENOMIC DNA]</scope>
    <source>
        <strain evidence="2">cv. CDC Frontier</strain>
    </source>
</reference>
<feature type="chain" id="PRO_5010317117" evidence="1">
    <location>
        <begin position="24"/>
        <end position="179"/>
    </location>
</feature>
<dbReference type="PaxDb" id="3827-XP_004504524.1"/>
<reference evidence="3" key="2">
    <citation type="submission" date="2025-08" db="UniProtKB">
        <authorList>
            <consortium name="RefSeq"/>
        </authorList>
    </citation>
    <scope>IDENTIFICATION</scope>
    <source>
        <tissue evidence="3">Etiolated seedlings</tissue>
    </source>
</reference>
<accession>A0A1S2YGM7</accession>
<dbReference type="InterPro" id="IPR035513">
    <property type="entry name" value="Invertase/methylesterase_inhib"/>
</dbReference>
<dbReference type="NCBIfam" id="TIGR01614">
    <property type="entry name" value="PME_inhib"/>
    <property type="match status" value="1"/>
</dbReference>
<keyword evidence="2" id="KW-1185">Reference proteome</keyword>
<dbReference type="OrthoDB" id="1094634at2759"/>